<dbReference type="InterPro" id="IPR050624">
    <property type="entry name" value="HTH-type_Tx_Regulator"/>
</dbReference>
<dbReference type="EMBL" id="SNZG01000002">
    <property type="protein sequence ID" value="TDR43369.1"/>
    <property type="molecule type" value="Genomic_DNA"/>
</dbReference>
<gene>
    <name evidence="5" type="ORF">DFR61_10249</name>
    <name evidence="4" type="ORF">NCTC10597_02371</name>
</gene>
<dbReference type="InterPro" id="IPR036271">
    <property type="entry name" value="Tet_transcr_reg_TetR-rel_C_sf"/>
</dbReference>
<dbReference type="InterPro" id="IPR001647">
    <property type="entry name" value="HTH_TetR"/>
</dbReference>
<dbReference type="AlphaFoldDB" id="A0A8B4QD51"/>
<protein>
    <submittedName>
        <fullName evidence="4">DNA-binding transcriptional repressor AcrR</fullName>
    </submittedName>
    <submittedName>
        <fullName evidence="5">TetR family transcriptional regulator</fullName>
    </submittedName>
</protein>
<dbReference type="PROSITE" id="PS01081">
    <property type="entry name" value="HTH_TETR_1"/>
    <property type="match status" value="1"/>
</dbReference>
<evidence type="ECO:0000259" key="3">
    <source>
        <dbReference type="PROSITE" id="PS50977"/>
    </source>
</evidence>
<dbReference type="PANTHER" id="PTHR43479:SF11">
    <property type="entry name" value="ACREF_ENVCD OPERON REPRESSOR-RELATED"/>
    <property type="match status" value="1"/>
</dbReference>
<dbReference type="SUPFAM" id="SSF48498">
    <property type="entry name" value="Tetracyclin repressor-like, C-terminal domain"/>
    <property type="match status" value="1"/>
</dbReference>
<sequence>MDRRHEILVAANQSFTLFGYKATTMEQVAQMANVGKGTIYTFFNNKDVLFEEIVLAMICEMRNETEQIINPELSFLENAHRILMNLLQFREMHKLYSKLIEEGHALRTPQVEKMLIKIENEVLTYIASKIQIAIDKKEIKQCNPQHIAYLVFKSYLAFVVEWPKRHDEELDENAIVELFNNTLFGGLTP</sequence>
<feature type="DNA-binding region" description="H-T-H motif" evidence="2">
    <location>
        <begin position="24"/>
        <end position="43"/>
    </location>
</feature>
<evidence type="ECO:0000256" key="2">
    <source>
        <dbReference type="PROSITE-ProRule" id="PRU00335"/>
    </source>
</evidence>
<feature type="domain" description="HTH tetR-type" evidence="3">
    <location>
        <begin position="1"/>
        <end position="61"/>
    </location>
</feature>
<dbReference type="Proteomes" id="UP000254330">
    <property type="component" value="Unassembled WGS sequence"/>
</dbReference>
<proteinExistence type="predicted"/>
<dbReference type="PRINTS" id="PR00455">
    <property type="entry name" value="HTHTETR"/>
</dbReference>
<accession>A0A8B4QD51</accession>
<reference evidence="5 7" key="2">
    <citation type="submission" date="2019-03" db="EMBL/GenBank/DDBJ databases">
        <title>Genomic Encyclopedia of Type Strains, Phase IV (KMG-IV): sequencing the most valuable type-strain genomes for metagenomic binning, comparative biology and taxonomic classification.</title>
        <authorList>
            <person name="Goeker M."/>
        </authorList>
    </citation>
    <scope>NUCLEOTIDE SEQUENCE [LARGE SCALE GENOMIC DNA]</scope>
    <source>
        <strain evidence="5 7">DSM 20580</strain>
    </source>
</reference>
<evidence type="ECO:0000313" key="5">
    <source>
        <dbReference type="EMBL" id="TDR43369.1"/>
    </source>
</evidence>
<dbReference type="GO" id="GO:0003677">
    <property type="term" value="F:DNA binding"/>
    <property type="evidence" value="ECO:0007669"/>
    <property type="project" value="UniProtKB-UniRule"/>
</dbReference>
<evidence type="ECO:0000313" key="6">
    <source>
        <dbReference type="Proteomes" id="UP000254330"/>
    </source>
</evidence>
<comment type="caution">
    <text evidence="4">The sequence shown here is derived from an EMBL/GenBank/DDBJ whole genome shotgun (WGS) entry which is preliminary data.</text>
</comment>
<reference evidence="4 6" key="1">
    <citation type="submission" date="2018-06" db="EMBL/GenBank/DDBJ databases">
        <authorList>
            <consortium name="Pathogen Informatics"/>
            <person name="Doyle S."/>
        </authorList>
    </citation>
    <scope>NUCLEOTIDE SEQUENCE [LARGE SCALE GENOMIC DNA]</scope>
    <source>
        <strain evidence="4 6">NCTC10597</strain>
    </source>
</reference>
<dbReference type="Proteomes" id="UP000294641">
    <property type="component" value="Unassembled WGS sequence"/>
</dbReference>
<dbReference type="Gene3D" id="1.10.357.10">
    <property type="entry name" value="Tetracycline Repressor, domain 2"/>
    <property type="match status" value="1"/>
</dbReference>
<dbReference type="SUPFAM" id="SSF46689">
    <property type="entry name" value="Homeodomain-like"/>
    <property type="match status" value="1"/>
</dbReference>
<organism evidence="4 6">
    <name type="scientific">Kurthia zopfii</name>
    <dbReference type="NCBI Taxonomy" id="1650"/>
    <lineage>
        <taxon>Bacteria</taxon>
        <taxon>Bacillati</taxon>
        <taxon>Bacillota</taxon>
        <taxon>Bacilli</taxon>
        <taxon>Bacillales</taxon>
        <taxon>Caryophanaceae</taxon>
        <taxon>Kurthia</taxon>
    </lineage>
</organism>
<name>A0A8B4QD51_9BACL</name>
<evidence type="ECO:0000256" key="1">
    <source>
        <dbReference type="ARBA" id="ARBA00023125"/>
    </source>
</evidence>
<dbReference type="EMBL" id="UGNP01000001">
    <property type="protein sequence ID" value="STX10622.1"/>
    <property type="molecule type" value="Genomic_DNA"/>
</dbReference>
<keyword evidence="1 2" id="KW-0238">DNA-binding</keyword>
<dbReference type="PROSITE" id="PS50977">
    <property type="entry name" value="HTH_TETR_2"/>
    <property type="match status" value="1"/>
</dbReference>
<dbReference type="RefSeq" id="WP_109348441.1">
    <property type="nucleotide sequence ID" value="NZ_BJUE01000052.1"/>
</dbReference>
<dbReference type="InterPro" id="IPR009057">
    <property type="entry name" value="Homeodomain-like_sf"/>
</dbReference>
<dbReference type="Pfam" id="PF00440">
    <property type="entry name" value="TetR_N"/>
    <property type="match status" value="1"/>
</dbReference>
<keyword evidence="7" id="KW-1185">Reference proteome</keyword>
<dbReference type="InterPro" id="IPR023772">
    <property type="entry name" value="DNA-bd_HTH_TetR-type_CS"/>
</dbReference>
<dbReference type="PANTHER" id="PTHR43479">
    <property type="entry name" value="ACREF/ENVCD OPERON REPRESSOR-RELATED"/>
    <property type="match status" value="1"/>
</dbReference>
<evidence type="ECO:0000313" key="4">
    <source>
        <dbReference type="EMBL" id="STX10622.1"/>
    </source>
</evidence>
<evidence type="ECO:0000313" key="7">
    <source>
        <dbReference type="Proteomes" id="UP000294641"/>
    </source>
</evidence>
<dbReference type="OrthoDB" id="9812484at2"/>